<evidence type="ECO:0000313" key="2">
    <source>
        <dbReference type="EMBL" id="CAK9265602.1"/>
    </source>
</evidence>
<dbReference type="EMBL" id="OZ020112">
    <property type="protein sequence ID" value="CAK9265602.1"/>
    <property type="molecule type" value="Genomic_DNA"/>
</dbReference>
<evidence type="ECO:0000313" key="3">
    <source>
        <dbReference type="Proteomes" id="UP001497444"/>
    </source>
</evidence>
<keyword evidence="3" id="KW-1185">Reference proteome</keyword>
<reference evidence="2" key="1">
    <citation type="submission" date="2024-02" db="EMBL/GenBank/DDBJ databases">
        <authorList>
            <consortium name="ELIXIR-Norway"/>
            <consortium name="Elixir Norway"/>
        </authorList>
    </citation>
    <scope>NUCLEOTIDE SEQUENCE</scope>
</reference>
<evidence type="ECO:0000256" key="1">
    <source>
        <dbReference type="SAM" id="MobiDB-lite"/>
    </source>
</evidence>
<protein>
    <submittedName>
        <fullName evidence="2">Uncharacterized protein</fullName>
    </submittedName>
</protein>
<gene>
    <name evidence="2" type="ORF">CSSPJE1EN1_LOCUS11080</name>
</gene>
<proteinExistence type="predicted"/>
<feature type="compositionally biased region" description="Polar residues" evidence="1">
    <location>
        <begin position="15"/>
        <end position="25"/>
    </location>
</feature>
<accession>A0ABP0WJM8</accession>
<dbReference type="Proteomes" id="UP001497444">
    <property type="component" value="Chromosome 17"/>
</dbReference>
<sequence length="193" mass="21742">MPSSSSMQQVQCPCATSNSFEGHNNSSSSSSTTAWSRESSTRRSLLLHVCVQHQSQFTHQQLLQYAGFLPRVHRMETEVAIRAPGECKLSCVVPLSVCVYWLPLVVRLPKTVDLISSEANRKIAHVTNVRYPDFKHKKTGEALWIEDRRNPAWVATEMAAMAPGIVQLNIFAWNEKLTKDVKDGQLEKAMQLF</sequence>
<feature type="region of interest" description="Disordered" evidence="1">
    <location>
        <begin position="15"/>
        <end position="34"/>
    </location>
</feature>
<name>A0ABP0WJM8_9BRYO</name>
<organism evidence="2 3">
    <name type="scientific">Sphagnum jensenii</name>
    <dbReference type="NCBI Taxonomy" id="128206"/>
    <lineage>
        <taxon>Eukaryota</taxon>
        <taxon>Viridiplantae</taxon>
        <taxon>Streptophyta</taxon>
        <taxon>Embryophyta</taxon>
        <taxon>Bryophyta</taxon>
        <taxon>Sphagnophytina</taxon>
        <taxon>Sphagnopsida</taxon>
        <taxon>Sphagnales</taxon>
        <taxon>Sphagnaceae</taxon>
        <taxon>Sphagnum</taxon>
    </lineage>
</organism>